<dbReference type="Pfam" id="PF07703">
    <property type="entry name" value="A2M_BRD"/>
    <property type="match status" value="1"/>
</dbReference>
<dbReference type="EMBL" id="AUYB01000106">
    <property type="protein sequence ID" value="KZN36694.1"/>
    <property type="molecule type" value="Genomic_DNA"/>
</dbReference>
<evidence type="ECO:0008006" key="6">
    <source>
        <dbReference type="Google" id="ProtNLM"/>
    </source>
</evidence>
<reference evidence="4 5" key="1">
    <citation type="submission" date="2013-07" db="EMBL/GenBank/DDBJ databases">
        <title>Comparative Genomic and Metabolomic Analysis of Twelve Strains of Pseudoalteromonas luteoviolacea.</title>
        <authorList>
            <person name="Vynne N.G."/>
            <person name="Mansson M."/>
            <person name="Gram L."/>
        </authorList>
    </citation>
    <scope>NUCLEOTIDE SEQUENCE [LARGE SCALE GENOMIC DNA]</scope>
    <source>
        <strain evidence="4 5">DSM 6061</strain>
    </source>
</reference>
<keyword evidence="1" id="KW-0732">Signal</keyword>
<evidence type="ECO:0000313" key="4">
    <source>
        <dbReference type="EMBL" id="KZN36694.1"/>
    </source>
</evidence>
<keyword evidence="5" id="KW-1185">Reference proteome</keyword>
<dbReference type="InterPro" id="IPR041246">
    <property type="entry name" value="Bact_MG10"/>
</dbReference>
<proteinExistence type="predicted"/>
<feature type="chain" id="PRO_5007881709" description="Alpha-2-macroglobulin domain-containing protein" evidence="1">
    <location>
        <begin position="20"/>
        <end position="1747"/>
    </location>
</feature>
<name>A0A166WB71_9GAMM</name>
<dbReference type="PATRIC" id="fig|1365250.3.peg.3075"/>
<feature type="domain" description="Bacterial alpha-2-macroglobulin MG10" evidence="3">
    <location>
        <begin position="1607"/>
        <end position="1734"/>
    </location>
</feature>
<sequence>MLNKLILIVFCLVAFSVNAESLRVTNVQFIENNKRLSQVLISFNQPIAQYGEVPTTNQIASVQLTQNIKRHCHWRYQGNNKLSCDTLIETPSYLPLNIKITKQFWGIDKKVENEFESKWINKRFAFEQQTINEQSLSIVLNTPFESDQRAAQAMIGKIQFSVSGNKVASNSSQYTISDNGRTTLDFTFSKPIKPENIKAIIPKGFKASSSHSETEQDIVIIKAPNLPTSPAFLGLYCQTEHNGWRKEHYKPIPDRVDATCPPESIAFGFTHPLKHRLDLSAIVEGSFETSPITIKNTYVDTGPYLYNVALRGDTAYEFNLSNITSEKGEYFDNVGKLITFRTGKESSHWRTQDYLGTQFTSSENAYIPFYHKNAVDLEIRYFAVQDTRQLLQWLNGKNKSNIQTSFDVKTHNDNKLHITKLPVSHLLNNTSGAVFFAISGTSTAAPYTSDSDKKSKEVISTVSDFELKAFTNSRLFVKAIDFMTSSPIQSEVSLICEGMKNPTFIGRTSKKGELHLSRDTWSDLVKSNRDNCWLWAQSINQKAMLKLDINDQTKVQGKVVFSQPIYKPNSPIDFSLLAKRHTEQGLVTIKGDIKITLHKVGNKTFKPIVLDAKSVSEFGVHQYSLPTGLQNEGYYRIEASNNNLQIKVSDYITISEFIPPEVEFSYSHPASVGNLELLKIKVTGKTYNGFKAKDFSGALSYKYSSMYSTPKGWPLDYKYSDSREVTRAIRTHQKTTLKLSDDIGEFKLELAPNLPLTKIDLNSTVTSESGESHFYRTSLPYFSREHFIGTKQTNHVLSIIALEKAGKQIATDATVYLALEDDKKLALCAGTTPFNCDIPFAHKGRLTFEIESENGRYTWTRTHNVYSNEPSTNPAKASLTLKGQNQATVGSTYKLNVHSDFAGKATIFINAGEYQEITSAKLSEGENIISLDISEKHLPGFTANIYMPFNIQQRSEIKNLNAEEVNELFEKLTEQFEFIPASQNNFSLPKKRSMLGTFASIKVDVTHSKKLELSVAHQTNAKPNSNLSITLNSNQDSDVQLWLVNDALYDMTFKRTSDVSFDELYDSYSYKLPFNHFYNLTKWSVNQDALKSPELFNYFYSHNNTYQTRYRSAYAPAAPPPNGSRTVMDQSVWLDTVSVREATAKSLNVQLPQLIGRWRLFALAASENNHARYEGVINTSSAIEYSLYVPPKIFDKDRAYARLVATNRTDRITKDKIDIKIGSETTQVYQLDLQPNERNSFNIALSELPLGKHQIYIESSTDSSYNQTAIFEVIDSNYSFERSVKVDASSTQTVVIPNNERVTKSHVIPANKLSPDWHGLLNYQNKYPHQCWEQTLSRAVSLNDNPVSKIDNNTVKTLLRSGSSQNSSSYGYSYFSNTKTDAFLTAYTLLSHYWLEGSQYQFKVDQTLVERLKQELLSAPNYTPNVASTLSMHSKGWLLWALAERGDISLENVKYIRSQGIIDTKSNLLQLLALKAAGEDQDSIENALLRILDSKFQDNSFASIGPTDSQCLAIMLTEKQPLRDDIAKLVVAKQLATGHFGNTLNDALCTRALKNRTGTTPSFAELTPKVLNDFVTEYKINTNIRGDYYLRMTASRSFEADTASFGGIGITKSYQTLQENEWVTTELNEIKVGQLVKVKLVVFSPIEREHVIVTDRLPNALVAVNPIHRNKQYTHWIGERALSSQPMTEAMQKVVWHRYKLEQGHTLFEYLAEARFSGVYISPSAKVELMYTPEIYGSSGATALEAH</sequence>
<protein>
    <recommendedName>
        <fullName evidence="6">Alpha-2-macroglobulin domain-containing protein</fullName>
    </recommendedName>
</protein>
<dbReference type="PANTHER" id="PTHR40094:SF1">
    <property type="entry name" value="UBIQUITIN DOMAIN-CONTAINING PROTEIN"/>
    <property type="match status" value="1"/>
</dbReference>
<dbReference type="RefSeq" id="WP_063365493.1">
    <property type="nucleotide sequence ID" value="NZ_AQHB01000049.1"/>
</dbReference>
<evidence type="ECO:0000259" key="3">
    <source>
        <dbReference type="Pfam" id="PF17973"/>
    </source>
</evidence>
<dbReference type="PANTHER" id="PTHR40094">
    <property type="entry name" value="ALPHA-2-MACROGLOBULIN HOMOLOG"/>
    <property type="match status" value="1"/>
</dbReference>
<dbReference type="Pfam" id="PF17973">
    <property type="entry name" value="bMG10"/>
    <property type="match status" value="1"/>
</dbReference>
<accession>A0A166WB71</accession>
<feature type="signal peptide" evidence="1">
    <location>
        <begin position="1"/>
        <end position="19"/>
    </location>
</feature>
<dbReference type="Proteomes" id="UP000076643">
    <property type="component" value="Unassembled WGS sequence"/>
</dbReference>
<evidence type="ECO:0000313" key="5">
    <source>
        <dbReference type="Proteomes" id="UP000076643"/>
    </source>
</evidence>
<feature type="domain" description="Alpha-2-macroglobulin bait region" evidence="2">
    <location>
        <begin position="885"/>
        <end position="1051"/>
    </location>
</feature>
<dbReference type="GO" id="GO:0004866">
    <property type="term" value="F:endopeptidase inhibitor activity"/>
    <property type="evidence" value="ECO:0007669"/>
    <property type="project" value="TreeGrafter"/>
</dbReference>
<dbReference type="InterPro" id="IPR051802">
    <property type="entry name" value="YfhM-like"/>
</dbReference>
<evidence type="ECO:0000256" key="1">
    <source>
        <dbReference type="SAM" id="SignalP"/>
    </source>
</evidence>
<organism evidence="4 5">
    <name type="scientific">Pseudoalteromonas luteoviolacea DSM 6061</name>
    <dbReference type="NCBI Taxonomy" id="1365250"/>
    <lineage>
        <taxon>Bacteria</taxon>
        <taxon>Pseudomonadati</taxon>
        <taxon>Pseudomonadota</taxon>
        <taxon>Gammaproteobacteria</taxon>
        <taxon>Alteromonadales</taxon>
        <taxon>Pseudoalteromonadaceae</taxon>
        <taxon>Pseudoalteromonas</taxon>
    </lineage>
</organism>
<dbReference type="SUPFAM" id="SSF48239">
    <property type="entry name" value="Terpenoid cyclases/Protein prenyltransferases"/>
    <property type="match status" value="1"/>
</dbReference>
<dbReference type="InterPro" id="IPR011625">
    <property type="entry name" value="A2M_N_BRD"/>
</dbReference>
<evidence type="ECO:0000259" key="2">
    <source>
        <dbReference type="Pfam" id="PF07703"/>
    </source>
</evidence>
<gene>
    <name evidence="4" type="ORF">N475_17360</name>
</gene>
<dbReference type="InterPro" id="IPR008930">
    <property type="entry name" value="Terpenoid_cyclase/PrenylTrfase"/>
</dbReference>
<comment type="caution">
    <text evidence="4">The sequence shown here is derived from an EMBL/GenBank/DDBJ whole genome shotgun (WGS) entry which is preliminary data.</text>
</comment>
<dbReference type="Gene3D" id="1.50.10.20">
    <property type="match status" value="1"/>
</dbReference>